<dbReference type="Proteomes" id="UP000031258">
    <property type="component" value="Unassembled WGS sequence"/>
</dbReference>
<dbReference type="EMBL" id="JSWE01000092">
    <property type="protein sequence ID" value="KIE05662.1"/>
    <property type="molecule type" value="Genomic_DNA"/>
</dbReference>
<name>A0A0C1MU92_9RICK</name>
<accession>A0A0C1MU92</accession>
<dbReference type="InterPro" id="IPR009050">
    <property type="entry name" value="Globin-like_sf"/>
</dbReference>
<reference evidence="1 2" key="1">
    <citation type="submission" date="2014-11" db="EMBL/GenBank/DDBJ databases">
        <title>A Rickettsiales Symbiont of Amoebae With Ancient Features.</title>
        <authorList>
            <person name="Schulz F."/>
            <person name="Martijn J."/>
            <person name="Wascher F."/>
            <person name="Kostanjsek R."/>
            <person name="Ettema T.J."/>
            <person name="Horn M."/>
        </authorList>
    </citation>
    <scope>NUCLEOTIDE SEQUENCE [LARGE SCALE GENOMIC DNA]</scope>
    <source>
        <strain evidence="1 2">UWC36</strain>
    </source>
</reference>
<comment type="caution">
    <text evidence="1">The sequence shown here is derived from an EMBL/GenBank/DDBJ whole genome shotgun (WGS) entry which is preliminary data.</text>
</comment>
<sequence length="149" mass="17379">MCKVIMTDKPELASNFCNNVGLSLGITEPIIENLVHSFYIKVREDELIAPIFDNVIEGSWDEHLSRMCDFWSSIVLSTGRYKGQPLLKHINIPNLHKEHFLRWLSIFEENAYNTCSKEIADFFIDRARKIAQSLMLGIKFYNKELKIRN</sequence>
<dbReference type="Gene3D" id="1.10.490.10">
    <property type="entry name" value="Globins"/>
    <property type="match status" value="1"/>
</dbReference>
<protein>
    <submittedName>
        <fullName evidence="1">Truncated hemoglobin-like protein</fullName>
    </submittedName>
</protein>
<evidence type="ECO:0000313" key="2">
    <source>
        <dbReference type="Proteomes" id="UP000031258"/>
    </source>
</evidence>
<gene>
    <name evidence="1" type="ORF">NF27_DP02060</name>
</gene>
<organism evidence="1 2">
    <name type="scientific">Candidatus Jidaibacter acanthamoebae</name>
    <dbReference type="NCBI Taxonomy" id="86105"/>
    <lineage>
        <taxon>Bacteria</taxon>
        <taxon>Pseudomonadati</taxon>
        <taxon>Pseudomonadota</taxon>
        <taxon>Alphaproteobacteria</taxon>
        <taxon>Rickettsiales</taxon>
        <taxon>Candidatus Midichloriaceae</taxon>
        <taxon>Candidatus Jidaibacter</taxon>
    </lineage>
</organism>
<dbReference type="AlphaFoldDB" id="A0A0C1MU92"/>
<proteinExistence type="predicted"/>
<evidence type="ECO:0000313" key="1">
    <source>
        <dbReference type="EMBL" id="KIE05662.1"/>
    </source>
</evidence>
<keyword evidence="2" id="KW-1185">Reference proteome</keyword>
<dbReference type="GO" id="GO:0019825">
    <property type="term" value="F:oxygen binding"/>
    <property type="evidence" value="ECO:0007669"/>
    <property type="project" value="InterPro"/>
</dbReference>
<dbReference type="GO" id="GO:0020037">
    <property type="term" value="F:heme binding"/>
    <property type="evidence" value="ECO:0007669"/>
    <property type="project" value="InterPro"/>
</dbReference>
<dbReference type="SUPFAM" id="SSF46458">
    <property type="entry name" value="Globin-like"/>
    <property type="match status" value="1"/>
</dbReference>
<dbReference type="InterPro" id="IPR012292">
    <property type="entry name" value="Globin/Proto"/>
</dbReference>
<dbReference type="STRING" id="86105.NF27_DP02060"/>
<dbReference type="CDD" id="cd08916">
    <property type="entry name" value="TrHb3_P"/>
    <property type="match status" value="1"/>
</dbReference>